<dbReference type="PANTHER" id="PTHR36453">
    <property type="entry name" value="SECRETED PROTEIN-RELATED"/>
    <property type="match status" value="1"/>
</dbReference>
<dbReference type="Pfam" id="PF13385">
    <property type="entry name" value="Laminin_G_3"/>
    <property type="match status" value="1"/>
</dbReference>
<protein>
    <submittedName>
        <fullName evidence="3">Laminin G domain protein</fullName>
    </submittedName>
</protein>
<keyword evidence="4" id="KW-1185">Reference proteome</keyword>
<dbReference type="InterPro" id="IPR006626">
    <property type="entry name" value="PbH1"/>
</dbReference>
<dbReference type="Gene3D" id="2.60.120.200">
    <property type="match status" value="1"/>
</dbReference>
<dbReference type="AlphaFoldDB" id="A0A5C5YVN6"/>
<dbReference type="Gene3D" id="2.160.20.10">
    <property type="entry name" value="Single-stranded right-handed beta-helix, Pectin lyase-like"/>
    <property type="match status" value="1"/>
</dbReference>
<feature type="region of interest" description="Disordered" evidence="1">
    <location>
        <begin position="73"/>
        <end position="94"/>
    </location>
</feature>
<gene>
    <name evidence="3" type="ORF">CA13_02180</name>
</gene>
<dbReference type="SUPFAM" id="SSF49899">
    <property type="entry name" value="Concanavalin A-like lectins/glucanases"/>
    <property type="match status" value="1"/>
</dbReference>
<proteinExistence type="predicted"/>
<feature type="domain" description="Laminin G" evidence="2">
    <location>
        <begin position="992"/>
        <end position="1193"/>
    </location>
</feature>
<dbReference type="SMART" id="SM00710">
    <property type="entry name" value="PbH1"/>
    <property type="match status" value="3"/>
</dbReference>
<dbReference type="Proteomes" id="UP000315010">
    <property type="component" value="Unassembled WGS sequence"/>
</dbReference>
<dbReference type="InterPro" id="IPR011050">
    <property type="entry name" value="Pectin_lyase_fold/virulence"/>
</dbReference>
<sequence length="1193" mass="132554">MSLLVIDRKQSCIATLALLFAVHSVSDAQDTTRWSWQEPQAKAMPTGDLEWAPKPFELKTGKSIRYIDFESGNDENDGLSKQTPWKHHPWDPDSSSKAMACNGVRTYIFKQGVDYRGEMNADESGTSDDPVILTRDPSWGEGPAVICGSEDVRGWKKNADNELIPESENVWYVDLDWAPRNVWMVGKDDAVTRIALARTPNWTITDRDDIKSQWWTWKNPDKPFDNYATINGQKRHLAFDKDDINKNNPQDYYEGAIVWTTKGWVMGSPFPARVLAVDREKGSLAFPGQWGGGPSYKVIRGCRFYLEDKPQYLDSPGEFWFDKKAGGGRLYLRLPGDQDPNQTRVEVARRIRMIDSPGMSHVHIRGLTFRFTNTYWNLTAAPYWVSHESIDAEPGCIRLLGSGTDIQVTHCTFEHIHKGVRLKAVGRQDAIDQVVVDDNVFFNADSGGVELADSSTYGDIESPMGRLYDVRVRRNKFDHIGIRPDLFGQGAALVVNYAQTVEVAGNIFYRVCAQGIDVHGAKANRAATDRPFTRILIHHNKAVDTLLNVDDFGGIETWQGGPAYVYNNISGNPGGYRNWDHVLSPDTEDRFGHAYYLDGAFKNYYFNNIAWGKSKGPSGKLANTAAFQEIISYENTFFNNTLYNFVRGSRRQAPQAGRVKFLGNIWQGMGLRVFRDADPAKTVDSGNEADAGPRRSQYAINTDAYARNIFYDSGETFGVFEPSGRWHGTLQSMREALESYQPLAASVGVMAEQSPLRDPDAHDFRPSVNSAARGHGAKVFVPWSLYETVAEWNFCPIQGDPTRIMDEHWCMAPYYTSRDDYYTFPMYPLKGVNIAMKDYQNGPLENWTTGALRFNGRDQYAVTTNQDIHRTVNHDVSYDSPKWATATVPSAMQPGKSYKVELKLNDVKDGLKLSADLNWMKKSDAFGGGNAWGGPSKEIEGPGPYTFTFEPQEKPDLGSFVLTVYLSTTGEWKDKTLLATAGISLGDSKGKSATVTLGGDKINENRTVQGADLKNPEIHTSNFLIEAYFKTVPGERDATLIQKMDKAGFALHVNEVGGVTLAAQADANNASLASRSLVSNSVVNDGQWHHVIAEADRNTATFTIYIDGKLDAVGPGFGADASLANNADLYVGGTPKGQYIDGMIEFMRIARGTLADAQTTIDELYAWEFDGPFLYDFIGSQRPANGGAAGAMD</sequence>
<dbReference type="EMBL" id="SJPJ01000001">
    <property type="protein sequence ID" value="TWT78821.1"/>
    <property type="molecule type" value="Genomic_DNA"/>
</dbReference>
<reference evidence="3 4" key="1">
    <citation type="submission" date="2019-02" db="EMBL/GenBank/DDBJ databases">
        <title>Deep-cultivation of Planctomycetes and their phenomic and genomic characterization uncovers novel biology.</title>
        <authorList>
            <person name="Wiegand S."/>
            <person name="Jogler M."/>
            <person name="Boedeker C."/>
            <person name="Pinto D."/>
            <person name="Vollmers J."/>
            <person name="Rivas-Marin E."/>
            <person name="Kohn T."/>
            <person name="Peeters S.H."/>
            <person name="Heuer A."/>
            <person name="Rast P."/>
            <person name="Oberbeckmann S."/>
            <person name="Bunk B."/>
            <person name="Jeske O."/>
            <person name="Meyerdierks A."/>
            <person name="Storesund J.E."/>
            <person name="Kallscheuer N."/>
            <person name="Luecker S."/>
            <person name="Lage O.M."/>
            <person name="Pohl T."/>
            <person name="Merkel B.J."/>
            <person name="Hornburger P."/>
            <person name="Mueller R.-W."/>
            <person name="Bruemmer F."/>
            <person name="Labrenz M."/>
            <person name="Spormann A.M."/>
            <person name="Op Den Camp H."/>
            <person name="Overmann J."/>
            <person name="Amann R."/>
            <person name="Jetten M.S.M."/>
            <person name="Mascher T."/>
            <person name="Medema M.H."/>
            <person name="Devos D.P."/>
            <person name="Kaster A.-K."/>
            <person name="Ovreas L."/>
            <person name="Rohde M."/>
            <person name="Galperin M.Y."/>
            <person name="Jogler C."/>
        </authorList>
    </citation>
    <scope>NUCLEOTIDE SEQUENCE [LARGE SCALE GENOMIC DNA]</scope>
    <source>
        <strain evidence="3 4">CA13</strain>
    </source>
</reference>
<evidence type="ECO:0000313" key="4">
    <source>
        <dbReference type="Proteomes" id="UP000315010"/>
    </source>
</evidence>
<dbReference type="CDD" id="cd00110">
    <property type="entry name" value="LamG"/>
    <property type="match status" value="1"/>
</dbReference>
<comment type="caution">
    <text evidence="3">The sequence shown here is derived from an EMBL/GenBank/DDBJ whole genome shotgun (WGS) entry which is preliminary data.</text>
</comment>
<dbReference type="PROSITE" id="PS50025">
    <property type="entry name" value="LAM_G_DOMAIN"/>
    <property type="match status" value="1"/>
</dbReference>
<dbReference type="SUPFAM" id="SSF51126">
    <property type="entry name" value="Pectin lyase-like"/>
    <property type="match status" value="1"/>
</dbReference>
<dbReference type="PANTHER" id="PTHR36453:SF1">
    <property type="entry name" value="RIGHT HANDED BETA HELIX DOMAIN-CONTAINING PROTEIN"/>
    <property type="match status" value="1"/>
</dbReference>
<accession>A0A5C5YVN6</accession>
<evidence type="ECO:0000259" key="2">
    <source>
        <dbReference type="PROSITE" id="PS50025"/>
    </source>
</evidence>
<evidence type="ECO:0000256" key="1">
    <source>
        <dbReference type="SAM" id="MobiDB-lite"/>
    </source>
</evidence>
<dbReference type="OrthoDB" id="9021327at2"/>
<evidence type="ECO:0000313" key="3">
    <source>
        <dbReference type="EMBL" id="TWT78821.1"/>
    </source>
</evidence>
<dbReference type="InterPro" id="IPR012334">
    <property type="entry name" value="Pectin_lyas_fold"/>
</dbReference>
<name>A0A5C5YVN6_9BACT</name>
<dbReference type="InterPro" id="IPR013320">
    <property type="entry name" value="ConA-like_dom_sf"/>
</dbReference>
<organism evidence="3 4">
    <name type="scientific">Novipirellula herctigrandis</name>
    <dbReference type="NCBI Taxonomy" id="2527986"/>
    <lineage>
        <taxon>Bacteria</taxon>
        <taxon>Pseudomonadati</taxon>
        <taxon>Planctomycetota</taxon>
        <taxon>Planctomycetia</taxon>
        <taxon>Pirellulales</taxon>
        <taxon>Pirellulaceae</taxon>
        <taxon>Novipirellula</taxon>
    </lineage>
</organism>
<dbReference type="InterPro" id="IPR001791">
    <property type="entry name" value="Laminin_G"/>
</dbReference>
<dbReference type="RefSeq" id="WP_146393921.1">
    <property type="nucleotide sequence ID" value="NZ_SJPJ01000001.1"/>
</dbReference>